<dbReference type="InterPro" id="IPR008920">
    <property type="entry name" value="TF_FadR/GntR_C"/>
</dbReference>
<dbReference type="EMBL" id="CP063849">
    <property type="protein sequence ID" value="QOY86446.1"/>
    <property type="molecule type" value="Genomic_DNA"/>
</dbReference>
<sequence>MTGTAKASSRVSEVARQLRESIFEGKLAPGAPLRELTLARELQVSQATVREALQRLEHAGLVTRRRNLGTSVTRLSPKDVRERLGLRALLEVLAARSAAERMTAADFEELERRLNVLGDSVESDRYYEAAQADLEFHRYIWQCSGNDTLCGLLELVTVPLFAFISIMRSHGLHKLHAVVASHTPLIEALRSKDTARISEAFQRGATASYEPFLQDESPRVSAELFGFLATTR</sequence>
<dbReference type="SMART" id="SM00345">
    <property type="entry name" value="HTH_GNTR"/>
    <property type="match status" value="1"/>
</dbReference>
<dbReference type="KEGG" id="pfer:IRI77_27115"/>
<dbReference type="PANTHER" id="PTHR43537:SF52">
    <property type="entry name" value="FATTY ACID METABOLISM REGULATOR PROTEIN"/>
    <property type="match status" value="1"/>
</dbReference>
<dbReference type="InterPro" id="IPR000524">
    <property type="entry name" value="Tscrpt_reg_HTH_GntR"/>
</dbReference>
<evidence type="ECO:0000313" key="6">
    <source>
        <dbReference type="Proteomes" id="UP000593892"/>
    </source>
</evidence>
<keyword evidence="6" id="KW-1185">Reference proteome</keyword>
<keyword evidence="2" id="KW-0238">DNA-binding</keyword>
<dbReference type="SUPFAM" id="SSF48008">
    <property type="entry name" value="GntR ligand-binding domain-like"/>
    <property type="match status" value="1"/>
</dbReference>
<evidence type="ECO:0000256" key="2">
    <source>
        <dbReference type="ARBA" id="ARBA00023125"/>
    </source>
</evidence>
<evidence type="ECO:0000259" key="4">
    <source>
        <dbReference type="PROSITE" id="PS50949"/>
    </source>
</evidence>
<organism evidence="5 6">
    <name type="scientific">Paludibaculum fermentans</name>
    <dbReference type="NCBI Taxonomy" id="1473598"/>
    <lineage>
        <taxon>Bacteria</taxon>
        <taxon>Pseudomonadati</taxon>
        <taxon>Acidobacteriota</taxon>
        <taxon>Terriglobia</taxon>
        <taxon>Bryobacterales</taxon>
        <taxon>Bryobacteraceae</taxon>
        <taxon>Paludibaculum</taxon>
    </lineage>
</organism>
<protein>
    <submittedName>
        <fullName evidence="5">GntR family transcriptional regulator</fullName>
    </submittedName>
</protein>
<dbReference type="Proteomes" id="UP000593892">
    <property type="component" value="Chromosome"/>
</dbReference>
<dbReference type="GO" id="GO:0003700">
    <property type="term" value="F:DNA-binding transcription factor activity"/>
    <property type="evidence" value="ECO:0007669"/>
    <property type="project" value="InterPro"/>
</dbReference>
<dbReference type="Gene3D" id="1.10.10.10">
    <property type="entry name" value="Winged helix-like DNA-binding domain superfamily/Winged helix DNA-binding domain"/>
    <property type="match status" value="1"/>
</dbReference>
<gene>
    <name evidence="5" type="ORF">IRI77_27115</name>
</gene>
<dbReference type="GO" id="GO:0003677">
    <property type="term" value="F:DNA binding"/>
    <property type="evidence" value="ECO:0007669"/>
    <property type="project" value="UniProtKB-KW"/>
</dbReference>
<evidence type="ECO:0000256" key="1">
    <source>
        <dbReference type="ARBA" id="ARBA00023015"/>
    </source>
</evidence>
<dbReference type="AlphaFoldDB" id="A0A7S7NMQ8"/>
<proteinExistence type="predicted"/>
<evidence type="ECO:0000256" key="3">
    <source>
        <dbReference type="ARBA" id="ARBA00023163"/>
    </source>
</evidence>
<dbReference type="InterPro" id="IPR036388">
    <property type="entry name" value="WH-like_DNA-bd_sf"/>
</dbReference>
<dbReference type="SUPFAM" id="SSF46785">
    <property type="entry name" value="Winged helix' DNA-binding domain"/>
    <property type="match status" value="1"/>
</dbReference>
<dbReference type="SMART" id="SM00895">
    <property type="entry name" value="FCD"/>
    <property type="match status" value="1"/>
</dbReference>
<keyword evidence="1" id="KW-0805">Transcription regulation</keyword>
<dbReference type="PANTHER" id="PTHR43537">
    <property type="entry name" value="TRANSCRIPTIONAL REGULATOR, GNTR FAMILY"/>
    <property type="match status" value="1"/>
</dbReference>
<dbReference type="Pfam" id="PF07729">
    <property type="entry name" value="FCD"/>
    <property type="match status" value="1"/>
</dbReference>
<evidence type="ECO:0000313" key="5">
    <source>
        <dbReference type="EMBL" id="QOY86446.1"/>
    </source>
</evidence>
<keyword evidence="3" id="KW-0804">Transcription</keyword>
<dbReference type="InterPro" id="IPR011711">
    <property type="entry name" value="GntR_C"/>
</dbReference>
<dbReference type="InterPro" id="IPR036390">
    <property type="entry name" value="WH_DNA-bd_sf"/>
</dbReference>
<name>A0A7S7NMQ8_PALFE</name>
<accession>A0A7S7NMQ8</accession>
<feature type="domain" description="HTH gntR-type" evidence="4">
    <location>
        <begin position="8"/>
        <end position="75"/>
    </location>
</feature>
<dbReference type="RefSeq" id="WP_194448115.1">
    <property type="nucleotide sequence ID" value="NZ_CP063849.1"/>
</dbReference>
<dbReference type="Gene3D" id="1.20.120.530">
    <property type="entry name" value="GntR ligand-binding domain-like"/>
    <property type="match status" value="1"/>
</dbReference>
<reference evidence="5" key="1">
    <citation type="submission" date="2020-10" db="EMBL/GenBank/DDBJ databases">
        <title>Complete genome sequence of Paludibaculum fermentans P105T, a facultatively anaerobic acidobacterium capable of dissimilatory Fe(III) reduction.</title>
        <authorList>
            <person name="Dedysh S.N."/>
            <person name="Beletsky A.V."/>
            <person name="Kulichevskaya I.S."/>
            <person name="Mardanov A.V."/>
            <person name="Ravin N.V."/>
        </authorList>
    </citation>
    <scope>NUCLEOTIDE SEQUENCE [LARGE SCALE GENOMIC DNA]</scope>
    <source>
        <strain evidence="5">P105</strain>
    </source>
</reference>
<dbReference type="PROSITE" id="PS50949">
    <property type="entry name" value="HTH_GNTR"/>
    <property type="match status" value="1"/>
</dbReference>
<dbReference type="Pfam" id="PF00392">
    <property type="entry name" value="GntR"/>
    <property type="match status" value="1"/>
</dbReference>
<dbReference type="CDD" id="cd07377">
    <property type="entry name" value="WHTH_GntR"/>
    <property type="match status" value="1"/>
</dbReference>